<sequence>MVRTQSERGGTRMGGKKRPERQKRLVLFIRDPGEIRCHSDLMILQQEWTLSPCLQKKLPGLLMMEKARDDSAGSPRGY</sequence>
<reference evidence="2" key="1">
    <citation type="journal article" date="2022" name="bioRxiv">
        <title>Sequencing and chromosome-scale assembly of the giantPleurodeles waltlgenome.</title>
        <authorList>
            <person name="Brown T."/>
            <person name="Elewa A."/>
            <person name="Iarovenko S."/>
            <person name="Subramanian E."/>
            <person name="Araus A.J."/>
            <person name="Petzold A."/>
            <person name="Susuki M."/>
            <person name="Suzuki K.-i.T."/>
            <person name="Hayashi T."/>
            <person name="Toyoda A."/>
            <person name="Oliveira C."/>
            <person name="Osipova E."/>
            <person name="Leigh N.D."/>
            <person name="Simon A."/>
            <person name="Yun M.H."/>
        </authorList>
    </citation>
    <scope>NUCLEOTIDE SEQUENCE</scope>
    <source>
        <strain evidence="2">20211129_DDA</strain>
        <tissue evidence="2">Liver</tissue>
    </source>
</reference>
<dbReference type="EMBL" id="JANPWB010000001">
    <property type="protein sequence ID" value="KAJ1218455.1"/>
    <property type="molecule type" value="Genomic_DNA"/>
</dbReference>
<dbReference type="Proteomes" id="UP001066276">
    <property type="component" value="Chromosome 1_1"/>
</dbReference>
<protein>
    <submittedName>
        <fullName evidence="2">Uncharacterized protein</fullName>
    </submittedName>
</protein>
<keyword evidence="3" id="KW-1185">Reference proteome</keyword>
<gene>
    <name evidence="2" type="ORF">NDU88_006035</name>
</gene>
<name>A0AAV7X0B1_PLEWA</name>
<evidence type="ECO:0000313" key="3">
    <source>
        <dbReference type="Proteomes" id="UP001066276"/>
    </source>
</evidence>
<feature type="region of interest" description="Disordered" evidence="1">
    <location>
        <begin position="1"/>
        <end position="22"/>
    </location>
</feature>
<accession>A0AAV7X0B1</accession>
<evidence type="ECO:0000313" key="2">
    <source>
        <dbReference type="EMBL" id="KAJ1218455.1"/>
    </source>
</evidence>
<dbReference type="AlphaFoldDB" id="A0AAV7X0B1"/>
<proteinExistence type="predicted"/>
<feature type="compositionally biased region" description="Basic and acidic residues" evidence="1">
    <location>
        <begin position="1"/>
        <end position="10"/>
    </location>
</feature>
<organism evidence="2 3">
    <name type="scientific">Pleurodeles waltl</name>
    <name type="common">Iberian ribbed newt</name>
    <dbReference type="NCBI Taxonomy" id="8319"/>
    <lineage>
        <taxon>Eukaryota</taxon>
        <taxon>Metazoa</taxon>
        <taxon>Chordata</taxon>
        <taxon>Craniata</taxon>
        <taxon>Vertebrata</taxon>
        <taxon>Euteleostomi</taxon>
        <taxon>Amphibia</taxon>
        <taxon>Batrachia</taxon>
        <taxon>Caudata</taxon>
        <taxon>Salamandroidea</taxon>
        <taxon>Salamandridae</taxon>
        <taxon>Pleurodelinae</taxon>
        <taxon>Pleurodeles</taxon>
    </lineage>
</organism>
<comment type="caution">
    <text evidence="2">The sequence shown here is derived from an EMBL/GenBank/DDBJ whole genome shotgun (WGS) entry which is preliminary data.</text>
</comment>
<evidence type="ECO:0000256" key="1">
    <source>
        <dbReference type="SAM" id="MobiDB-lite"/>
    </source>
</evidence>